<dbReference type="FunFam" id="1.10.220.10:FF:000005">
    <property type="entry name" value="Annexin"/>
    <property type="match status" value="1"/>
</dbReference>
<dbReference type="Gene3D" id="1.10.220.10">
    <property type="entry name" value="Annexin"/>
    <property type="match status" value="4"/>
</dbReference>
<evidence type="ECO:0000256" key="5">
    <source>
        <dbReference type="ARBA" id="ARBA00023302"/>
    </source>
</evidence>
<dbReference type="GO" id="GO:0005509">
    <property type="term" value="F:calcium ion binding"/>
    <property type="evidence" value="ECO:0007669"/>
    <property type="project" value="InterPro"/>
</dbReference>
<reference evidence="8 9" key="1">
    <citation type="submission" date="2018-04" db="EMBL/GenBank/DDBJ databases">
        <authorList>
            <person name="Zhang X."/>
            <person name="Yuan J."/>
            <person name="Li F."/>
            <person name="Xiang J."/>
        </authorList>
    </citation>
    <scope>NUCLEOTIDE SEQUENCE [LARGE SCALE GENOMIC DNA]</scope>
    <source>
        <tissue evidence="8">Muscle</tissue>
    </source>
</reference>
<dbReference type="PROSITE" id="PS00223">
    <property type="entry name" value="ANNEXIN_1"/>
    <property type="match status" value="2"/>
</dbReference>
<dbReference type="Proteomes" id="UP000283509">
    <property type="component" value="Unassembled WGS sequence"/>
</dbReference>
<dbReference type="GO" id="GO:0005737">
    <property type="term" value="C:cytoplasm"/>
    <property type="evidence" value="ECO:0007669"/>
    <property type="project" value="TreeGrafter"/>
</dbReference>
<keyword evidence="3 6" id="KW-0106">Calcium</keyword>
<dbReference type="GO" id="GO:0001786">
    <property type="term" value="F:phosphatidylserine binding"/>
    <property type="evidence" value="ECO:0007669"/>
    <property type="project" value="TreeGrafter"/>
</dbReference>
<keyword evidence="4 6" id="KW-0041">Annexin</keyword>
<dbReference type="GO" id="GO:0012506">
    <property type="term" value="C:vesicle membrane"/>
    <property type="evidence" value="ECO:0007669"/>
    <property type="project" value="TreeGrafter"/>
</dbReference>
<organism evidence="8 9">
    <name type="scientific">Penaeus vannamei</name>
    <name type="common">Whiteleg shrimp</name>
    <name type="synonym">Litopenaeus vannamei</name>
    <dbReference type="NCBI Taxonomy" id="6689"/>
    <lineage>
        <taxon>Eukaryota</taxon>
        <taxon>Metazoa</taxon>
        <taxon>Ecdysozoa</taxon>
        <taxon>Arthropoda</taxon>
        <taxon>Crustacea</taxon>
        <taxon>Multicrustacea</taxon>
        <taxon>Malacostraca</taxon>
        <taxon>Eumalacostraca</taxon>
        <taxon>Eucarida</taxon>
        <taxon>Decapoda</taxon>
        <taxon>Dendrobranchiata</taxon>
        <taxon>Penaeoidea</taxon>
        <taxon>Penaeidae</taxon>
        <taxon>Penaeus</taxon>
    </lineage>
</organism>
<dbReference type="FunFam" id="1.10.220.10:FF:000002">
    <property type="entry name" value="Annexin"/>
    <property type="match status" value="1"/>
</dbReference>
<dbReference type="InterPro" id="IPR037104">
    <property type="entry name" value="Annexin_sf"/>
</dbReference>
<dbReference type="PRINTS" id="PR00196">
    <property type="entry name" value="ANNEXIN"/>
</dbReference>
<protein>
    <recommendedName>
        <fullName evidence="6">Annexin</fullName>
    </recommendedName>
</protein>
<keyword evidence="5 6" id="KW-0111">Calcium/phospholipid-binding</keyword>
<proteinExistence type="inferred from homology"/>
<dbReference type="FunFam" id="1.10.220.10:FF:000001">
    <property type="entry name" value="Annexin"/>
    <property type="match status" value="1"/>
</dbReference>
<dbReference type="PROSITE" id="PS51897">
    <property type="entry name" value="ANNEXIN_2"/>
    <property type="match status" value="3"/>
</dbReference>
<dbReference type="PANTHER" id="PTHR10502">
    <property type="entry name" value="ANNEXIN"/>
    <property type="match status" value="1"/>
</dbReference>
<comment type="similarity">
    <text evidence="1 6">Belongs to the annexin family.</text>
</comment>
<gene>
    <name evidence="8" type="ORF">C7M84_016443</name>
</gene>
<evidence type="ECO:0000256" key="6">
    <source>
        <dbReference type="RuleBase" id="RU003540"/>
    </source>
</evidence>
<evidence type="ECO:0000313" key="9">
    <source>
        <dbReference type="Proteomes" id="UP000283509"/>
    </source>
</evidence>
<feature type="compositionally biased region" description="Low complexity" evidence="7">
    <location>
        <begin position="220"/>
        <end position="243"/>
    </location>
</feature>
<sequence>MEGEERERGVRIKGGERKMWIKERRETDRELEEKYKEMYGKDLIDDLKDELGGHFEDAAVALMTAPSDLLCGALQDALKGMGTDEKTIIDILCCRDAEEIDSLKQRYAYLYDEDLDEVIQSELSGDFQRLIRGLCAGGRDEEGNVDAANARKDAQDLYDAGIGSNAGTDEAEFVRVLITRSYGQLREIFDAYDSIADEAIEESIEKEFGGDIKAGLLAIASPTRPSRSPSRRSSAGTSSRAAGHSIADETIEESVEKEFGGDIKAGLLAIGARVWGWGGATRERPLGFYAERLNNAMAGAGTDDKALIRILVSRSQIDLADIRSRYKELYSTDLVEDIEADCSGDYCKLLVALVGGESN</sequence>
<keyword evidence="2 6" id="KW-0677">Repeat</keyword>
<dbReference type="GO" id="GO:0005634">
    <property type="term" value="C:nucleus"/>
    <property type="evidence" value="ECO:0007669"/>
    <property type="project" value="TreeGrafter"/>
</dbReference>
<dbReference type="PANTHER" id="PTHR10502:SF102">
    <property type="entry name" value="ANNEXIN B11"/>
    <property type="match status" value="1"/>
</dbReference>
<dbReference type="GO" id="GO:0005544">
    <property type="term" value="F:calcium-dependent phospholipid binding"/>
    <property type="evidence" value="ECO:0007669"/>
    <property type="project" value="UniProtKB-KW"/>
</dbReference>
<dbReference type="SMART" id="SM00335">
    <property type="entry name" value="ANX"/>
    <property type="match status" value="4"/>
</dbReference>
<evidence type="ECO:0000256" key="2">
    <source>
        <dbReference type="ARBA" id="ARBA00022737"/>
    </source>
</evidence>
<feature type="region of interest" description="Disordered" evidence="7">
    <location>
        <begin position="219"/>
        <end position="247"/>
    </location>
</feature>
<reference evidence="8 9" key="2">
    <citation type="submission" date="2019-01" db="EMBL/GenBank/DDBJ databases">
        <title>The decoding of complex shrimp genome reveals the adaptation for benthos swimmer, frequently molting mechanism and breeding impact on genome.</title>
        <authorList>
            <person name="Sun Y."/>
            <person name="Gao Y."/>
            <person name="Yu Y."/>
        </authorList>
    </citation>
    <scope>NUCLEOTIDE SEQUENCE [LARGE SCALE GENOMIC DNA]</scope>
    <source>
        <tissue evidence="8">Muscle</tissue>
    </source>
</reference>
<evidence type="ECO:0000256" key="1">
    <source>
        <dbReference type="ARBA" id="ARBA00007831"/>
    </source>
</evidence>
<dbReference type="InterPro" id="IPR018502">
    <property type="entry name" value="Annexin_repeat"/>
</dbReference>
<evidence type="ECO:0000256" key="3">
    <source>
        <dbReference type="ARBA" id="ARBA00022837"/>
    </source>
</evidence>
<comment type="domain">
    <text evidence="6">A pair of annexin repeats may form one binding site for calcium and phospholipid.</text>
</comment>
<dbReference type="InterPro" id="IPR018252">
    <property type="entry name" value="Annexin_repeat_CS"/>
</dbReference>
<comment type="caution">
    <text evidence="8">The sequence shown here is derived from an EMBL/GenBank/DDBJ whole genome shotgun (WGS) entry which is preliminary data.</text>
</comment>
<dbReference type="SUPFAM" id="SSF47874">
    <property type="entry name" value="Annexin"/>
    <property type="match status" value="2"/>
</dbReference>
<dbReference type="AlphaFoldDB" id="A0A3R7NSI2"/>
<evidence type="ECO:0000256" key="4">
    <source>
        <dbReference type="ARBA" id="ARBA00023216"/>
    </source>
</evidence>
<accession>A0A3R7NSI2</accession>
<evidence type="ECO:0000313" key="8">
    <source>
        <dbReference type="EMBL" id="ROT65580.1"/>
    </source>
</evidence>
<dbReference type="EMBL" id="QCYY01003068">
    <property type="protein sequence ID" value="ROT65580.1"/>
    <property type="molecule type" value="Genomic_DNA"/>
</dbReference>
<dbReference type="OrthoDB" id="37886at2759"/>
<name>A0A3R7NSI2_PENVA</name>
<dbReference type="Pfam" id="PF00191">
    <property type="entry name" value="Annexin"/>
    <property type="match status" value="4"/>
</dbReference>
<keyword evidence="9" id="KW-1185">Reference proteome</keyword>
<dbReference type="InterPro" id="IPR001464">
    <property type="entry name" value="Annexin"/>
</dbReference>
<evidence type="ECO:0000256" key="7">
    <source>
        <dbReference type="SAM" id="MobiDB-lite"/>
    </source>
</evidence>
<dbReference type="GO" id="GO:0005886">
    <property type="term" value="C:plasma membrane"/>
    <property type="evidence" value="ECO:0007669"/>
    <property type="project" value="TreeGrafter"/>
</dbReference>